<dbReference type="GO" id="GO:0005251">
    <property type="term" value="F:delayed rectifier potassium channel activity"/>
    <property type="evidence" value="ECO:0007669"/>
    <property type="project" value="TreeGrafter"/>
</dbReference>
<dbReference type="GO" id="GO:0008076">
    <property type="term" value="C:voltage-gated potassium channel complex"/>
    <property type="evidence" value="ECO:0007669"/>
    <property type="project" value="InterPro"/>
</dbReference>
<dbReference type="PANTHER" id="PTHR11537:SF252">
    <property type="entry name" value="POTASSIUM VOLTAGE-GATED CHANNEL PROTEIN SHAW"/>
    <property type="match status" value="1"/>
</dbReference>
<dbReference type="Proteomes" id="UP000014760">
    <property type="component" value="Unassembled WGS sequence"/>
</dbReference>
<feature type="region of interest" description="Disordered" evidence="12">
    <location>
        <begin position="492"/>
        <end position="529"/>
    </location>
</feature>
<comment type="subcellular location">
    <subcellularLocation>
        <location evidence="1">Membrane</location>
        <topology evidence="1">Multi-pass membrane protein</topology>
    </subcellularLocation>
</comment>
<dbReference type="STRING" id="283909.R7UUQ3"/>
<dbReference type="OrthoDB" id="10025005at2759"/>
<dbReference type="EMBL" id="KB297790">
    <property type="protein sequence ID" value="ELU09920.1"/>
    <property type="molecule type" value="Genomic_DNA"/>
</dbReference>
<dbReference type="Pfam" id="PF00520">
    <property type="entry name" value="Ion_trans"/>
    <property type="match status" value="1"/>
</dbReference>
<keyword evidence="4 13" id="KW-0812">Transmembrane</keyword>
<dbReference type="InterPro" id="IPR028325">
    <property type="entry name" value="VG_K_chnl"/>
</dbReference>
<reference evidence="15 17" key="2">
    <citation type="journal article" date="2013" name="Nature">
        <title>Insights into bilaterian evolution from three spiralian genomes.</title>
        <authorList>
            <person name="Simakov O."/>
            <person name="Marletaz F."/>
            <person name="Cho S.J."/>
            <person name="Edsinger-Gonzales E."/>
            <person name="Havlak P."/>
            <person name="Hellsten U."/>
            <person name="Kuo D.H."/>
            <person name="Larsson T."/>
            <person name="Lv J."/>
            <person name="Arendt D."/>
            <person name="Savage R."/>
            <person name="Osoegawa K."/>
            <person name="de Jong P."/>
            <person name="Grimwood J."/>
            <person name="Chapman J.A."/>
            <person name="Shapiro H."/>
            <person name="Aerts A."/>
            <person name="Otillar R.P."/>
            <person name="Terry A.Y."/>
            <person name="Boore J.L."/>
            <person name="Grigoriev I.V."/>
            <person name="Lindberg D.R."/>
            <person name="Seaver E.C."/>
            <person name="Weisblat D.A."/>
            <person name="Putnam N.H."/>
            <person name="Rokhsar D.S."/>
        </authorList>
    </citation>
    <scope>NUCLEOTIDE SEQUENCE</scope>
    <source>
        <strain evidence="15 17">I ESC-2004</strain>
    </source>
</reference>
<evidence type="ECO:0000256" key="5">
    <source>
        <dbReference type="ARBA" id="ARBA00022826"/>
    </source>
</evidence>
<feature type="transmembrane region" description="Helical" evidence="13">
    <location>
        <begin position="375"/>
        <end position="392"/>
    </location>
</feature>
<sequence>MNGIDADDSDDQLGWVSHANEDKVIINVGGQRHETLVSSLVAKPNTRLGRLAMKHKPGVKEEYFFDRHPEVFSAIMDFYRSGELHVPLSVCGAVFKRELDFWMIDDCFIEACCWTSYSSYIDNQKTLREFTASVSQENQELEMVAALTGWQKRQMKIWLILDHPRSSNLALAYAIISFLFVLASITGFCIETLPDVHYSVPDLNPINSTKMCGNIVPSKDGMYIKVSNPYLEYLDYICTAFFTIELIVRIIFAPSKINFLRSIMNIIDILALLPLYVQIMLDITDRQNCLQHQRAVVETIFILRIIRIFRIFHLVKHYKALKILVHAIKASIQELLMLAIFLFIAMLVLSTLIFYAERREINPLDPDAEGVIDTIPLGLWWSIITMTTVGYGDVHPTTAFGCVIGAMCALCGVLLLALTIPVISNNFALFYLHARTREQIAEKDITAKERLAQAKTRLKVKAGGALPSGSQENIKKRGPDSKLLLCQQDSNSTTDECSMMLSQRQEADFRVRPSEQRQQMQGEEEETVM</sequence>
<dbReference type="Pfam" id="PF02214">
    <property type="entry name" value="BTB_2"/>
    <property type="match status" value="1"/>
</dbReference>
<gene>
    <name evidence="15" type="ORF">CAPTEDRAFT_157089</name>
</gene>
<feature type="compositionally biased region" description="Polar residues" evidence="12">
    <location>
        <begin position="492"/>
        <end position="504"/>
    </location>
</feature>
<keyword evidence="6" id="KW-0851">Voltage-gated channel</keyword>
<evidence type="ECO:0000313" key="16">
    <source>
        <dbReference type="EnsemblMetazoa" id="CapteP157089"/>
    </source>
</evidence>
<feature type="transmembrane region" description="Helical" evidence="13">
    <location>
        <begin position="233"/>
        <end position="252"/>
    </location>
</feature>
<protein>
    <recommendedName>
        <fullName evidence="14">BTB domain-containing protein</fullName>
    </recommendedName>
</protein>
<dbReference type="SUPFAM" id="SSF81324">
    <property type="entry name" value="Voltage-gated potassium channels"/>
    <property type="match status" value="1"/>
</dbReference>
<organism evidence="15">
    <name type="scientific">Capitella teleta</name>
    <name type="common">Polychaete worm</name>
    <dbReference type="NCBI Taxonomy" id="283909"/>
    <lineage>
        <taxon>Eukaryota</taxon>
        <taxon>Metazoa</taxon>
        <taxon>Spiralia</taxon>
        <taxon>Lophotrochozoa</taxon>
        <taxon>Annelida</taxon>
        <taxon>Polychaeta</taxon>
        <taxon>Sedentaria</taxon>
        <taxon>Scolecida</taxon>
        <taxon>Capitellidae</taxon>
        <taxon>Capitella</taxon>
    </lineage>
</organism>
<evidence type="ECO:0000256" key="3">
    <source>
        <dbReference type="ARBA" id="ARBA00022538"/>
    </source>
</evidence>
<dbReference type="PRINTS" id="PR00169">
    <property type="entry name" value="KCHANNEL"/>
</dbReference>
<dbReference type="Gene3D" id="3.30.710.10">
    <property type="entry name" value="Potassium Channel Kv1.1, Chain A"/>
    <property type="match status" value="1"/>
</dbReference>
<feature type="transmembrane region" description="Helical" evidence="13">
    <location>
        <begin position="399"/>
        <end position="423"/>
    </location>
</feature>
<feature type="domain" description="BTB" evidence="14">
    <location>
        <begin position="22"/>
        <end position="119"/>
    </location>
</feature>
<feature type="transmembrane region" description="Helical" evidence="13">
    <location>
        <begin position="335"/>
        <end position="355"/>
    </location>
</feature>
<dbReference type="InterPro" id="IPR000210">
    <property type="entry name" value="BTB/POZ_dom"/>
</dbReference>
<keyword evidence="17" id="KW-1185">Reference proteome</keyword>
<keyword evidence="3" id="KW-0633">Potassium transport</keyword>
<reference evidence="16" key="3">
    <citation type="submission" date="2015-06" db="UniProtKB">
        <authorList>
            <consortium name="EnsemblMetazoa"/>
        </authorList>
    </citation>
    <scope>IDENTIFICATION</scope>
</reference>
<reference evidence="17" key="1">
    <citation type="submission" date="2012-12" db="EMBL/GenBank/DDBJ databases">
        <authorList>
            <person name="Hellsten U."/>
            <person name="Grimwood J."/>
            <person name="Chapman J.A."/>
            <person name="Shapiro H."/>
            <person name="Aerts A."/>
            <person name="Otillar R.P."/>
            <person name="Terry A.Y."/>
            <person name="Boore J.L."/>
            <person name="Simakov O."/>
            <person name="Marletaz F."/>
            <person name="Cho S.-J."/>
            <person name="Edsinger-Gonzales E."/>
            <person name="Havlak P."/>
            <person name="Kuo D.-H."/>
            <person name="Larsson T."/>
            <person name="Lv J."/>
            <person name="Arendt D."/>
            <person name="Savage R."/>
            <person name="Osoegawa K."/>
            <person name="de Jong P."/>
            <person name="Lindberg D.R."/>
            <person name="Seaver E.C."/>
            <person name="Weisblat D.A."/>
            <person name="Putnam N.H."/>
            <person name="Grigoriev I.V."/>
            <person name="Rokhsar D.S."/>
        </authorList>
    </citation>
    <scope>NUCLEOTIDE SEQUENCE</scope>
    <source>
        <strain evidence="17">I ESC-2004</strain>
    </source>
</reference>
<feature type="transmembrane region" description="Helical" evidence="13">
    <location>
        <begin position="264"/>
        <end position="283"/>
    </location>
</feature>
<evidence type="ECO:0000256" key="6">
    <source>
        <dbReference type="ARBA" id="ARBA00022882"/>
    </source>
</evidence>
<dbReference type="HOGENOM" id="CLU_011722_4_3_1"/>
<dbReference type="FunFam" id="3.30.710.10:FF:000020">
    <property type="entry name" value="Potassium voltage-gated channel protein Shaw"/>
    <property type="match status" value="1"/>
</dbReference>
<feature type="compositionally biased region" description="Basic and acidic residues" evidence="12">
    <location>
        <begin position="505"/>
        <end position="515"/>
    </location>
</feature>
<dbReference type="EnsemblMetazoa" id="CapteT157089">
    <property type="protein sequence ID" value="CapteP157089"/>
    <property type="gene ID" value="CapteG157089"/>
</dbReference>
<accession>R7UUQ3</accession>
<keyword evidence="11" id="KW-0407">Ion channel</keyword>
<dbReference type="PRINTS" id="PR01491">
    <property type="entry name" value="KVCHANNEL"/>
</dbReference>
<keyword evidence="10 13" id="KW-0472">Membrane</keyword>
<dbReference type="InterPro" id="IPR003968">
    <property type="entry name" value="K_chnl_volt-dep_Kv"/>
</dbReference>
<name>R7UUQ3_CAPTE</name>
<dbReference type="InterPro" id="IPR003131">
    <property type="entry name" value="T1-type_BTB"/>
</dbReference>
<dbReference type="InterPro" id="IPR005821">
    <property type="entry name" value="Ion_trans_dom"/>
</dbReference>
<dbReference type="InterPro" id="IPR027359">
    <property type="entry name" value="Volt_channel_dom_sf"/>
</dbReference>
<dbReference type="FunFam" id="1.10.287.70:FF:000028">
    <property type="entry name" value="potassium voltage-gated channel subfamily D member 3"/>
    <property type="match status" value="1"/>
</dbReference>
<keyword evidence="9" id="KW-0406">Ion transport</keyword>
<dbReference type="PANTHER" id="PTHR11537">
    <property type="entry name" value="VOLTAGE-GATED POTASSIUM CHANNEL"/>
    <property type="match status" value="1"/>
</dbReference>
<dbReference type="InterPro" id="IPR011333">
    <property type="entry name" value="SKP1/BTB/POZ_sf"/>
</dbReference>
<evidence type="ECO:0000256" key="12">
    <source>
        <dbReference type="SAM" id="MobiDB-lite"/>
    </source>
</evidence>
<evidence type="ECO:0000256" key="11">
    <source>
        <dbReference type="ARBA" id="ARBA00023303"/>
    </source>
</evidence>
<dbReference type="OMA" id="DIICTAF"/>
<evidence type="ECO:0000256" key="10">
    <source>
        <dbReference type="ARBA" id="ARBA00023136"/>
    </source>
</evidence>
<dbReference type="InterPro" id="IPR003974">
    <property type="entry name" value="K_chnl_volt-dep_Kv3"/>
</dbReference>
<dbReference type="SUPFAM" id="SSF54695">
    <property type="entry name" value="POZ domain"/>
    <property type="match status" value="1"/>
</dbReference>
<evidence type="ECO:0000256" key="13">
    <source>
        <dbReference type="SAM" id="Phobius"/>
    </source>
</evidence>
<keyword evidence="2" id="KW-0813">Transport</keyword>
<evidence type="ECO:0000256" key="7">
    <source>
        <dbReference type="ARBA" id="ARBA00022958"/>
    </source>
</evidence>
<proteinExistence type="predicted"/>
<dbReference type="EMBL" id="AMQN01006179">
    <property type="status" value="NOT_ANNOTATED_CDS"/>
    <property type="molecule type" value="Genomic_DNA"/>
</dbReference>
<evidence type="ECO:0000256" key="2">
    <source>
        <dbReference type="ARBA" id="ARBA00022448"/>
    </source>
</evidence>
<evidence type="ECO:0000256" key="8">
    <source>
        <dbReference type="ARBA" id="ARBA00022989"/>
    </source>
</evidence>
<dbReference type="Gene3D" id="1.10.287.70">
    <property type="match status" value="1"/>
</dbReference>
<evidence type="ECO:0000313" key="17">
    <source>
        <dbReference type="Proteomes" id="UP000014760"/>
    </source>
</evidence>
<keyword evidence="7" id="KW-0630">Potassium</keyword>
<keyword evidence="5" id="KW-0631">Potassium channel</keyword>
<dbReference type="Gene3D" id="1.20.120.350">
    <property type="entry name" value="Voltage-gated potassium channels. Chain C"/>
    <property type="match status" value="1"/>
</dbReference>
<evidence type="ECO:0000256" key="4">
    <source>
        <dbReference type="ARBA" id="ARBA00022692"/>
    </source>
</evidence>
<feature type="transmembrane region" description="Helical" evidence="13">
    <location>
        <begin position="295"/>
        <end position="315"/>
    </location>
</feature>
<dbReference type="AlphaFoldDB" id="R7UUQ3"/>
<evidence type="ECO:0000256" key="1">
    <source>
        <dbReference type="ARBA" id="ARBA00004141"/>
    </source>
</evidence>
<dbReference type="GO" id="GO:0051260">
    <property type="term" value="P:protein homooligomerization"/>
    <property type="evidence" value="ECO:0007669"/>
    <property type="project" value="InterPro"/>
</dbReference>
<evidence type="ECO:0000313" key="15">
    <source>
        <dbReference type="EMBL" id="ELU09920.1"/>
    </source>
</evidence>
<feature type="transmembrane region" description="Helical" evidence="13">
    <location>
        <begin position="170"/>
        <end position="193"/>
    </location>
</feature>
<dbReference type="SMART" id="SM00225">
    <property type="entry name" value="BTB"/>
    <property type="match status" value="1"/>
</dbReference>
<dbReference type="GO" id="GO:0001508">
    <property type="term" value="P:action potential"/>
    <property type="evidence" value="ECO:0007669"/>
    <property type="project" value="TreeGrafter"/>
</dbReference>
<evidence type="ECO:0000256" key="9">
    <source>
        <dbReference type="ARBA" id="ARBA00023065"/>
    </source>
</evidence>
<dbReference type="PRINTS" id="PR01498">
    <property type="entry name" value="SHAWCHANNEL"/>
</dbReference>
<evidence type="ECO:0000259" key="14">
    <source>
        <dbReference type="SMART" id="SM00225"/>
    </source>
</evidence>
<keyword evidence="8 13" id="KW-1133">Transmembrane helix</keyword>